<protein>
    <submittedName>
        <fullName evidence="3">Uncharacterized protein</fullName>
    </submittedName>
</protein>
<evidence type="ECO:0000313" key="3">
    <source>
        <dbReference type="EMBL" id="KAF2830270.1"/>
    </source>
</evidence>
<reference evidence="3" key="1">
    <citation type="journal article" date="2020" name="Stud. Mycol.">
        <title>101 Dothideomycetes genomes: a test case for predicting lifestyles and emergence of pathogens.</title>
        <authorList>
            <person name="Haridas S."/>
            <person name="Albert R."/>
            <person name="Binder M."/>
            <person name="Bloem J."/>
            <person name="Labutti K."/>
            <person name="Salamov A."/>
            <person name="Andreopoulos B."/>
            <person name="Baker S."/>
            <person name="Barry K."/>
            <person name="Bills G."/>
            <person name="Bluhm B."/>
            <person name="Cannon C."/>
            <person name="Castanera R."/>
            <person name="Culley D."/>
            <person name="Daum C."/>
            <person name="Ezra D."/>
            <person name="Gonzalez J."/>
            <person name="Henrissat B."/>
            <person name="Kuo A."/>
            <person name="Liang C."/>
            <person name="Lipzen A."/>
            <person name="Lutzoni F."/>
            <person name="Magnuson J."/>
            <person name="Mondo S."/>
            <person name="Nolan M."/>
            <person name="Ohm R."/>
            <person name="Pangilinan J."/>
            <person name="Park H.-J."/>
            <person name="Ramirez L."/>
            <person name="Alfaro M."/>
            <person name="Sun H."/>
            <person name="Tritt A."/>
            <person name="Yoshinaga Y."/>
            <person name="Zwiers L.-H."/>
            <person name="Turgeon B."/>
            <person name="Goodwin S."/>
            <person name="Spatafora J."/>
            <person name="Crous P."/>
            <person name="Grigoriev I."/>
        </authorList>
    </citation>
    <scope>NUCLEOTIDE SEQUENCE</scope>
    <source>
        <strain evidence="3">CBS 113818</strain>
    </source>
</reference>
<keyword evidence="2" id="KW-0812">Transmembrane</keyword>
<feature type="transmembrane region" description="Helical" evidence="2">
    <location>
        <begin position="12"/>
        <end position="33"/>
    </location>
</feature>
<feature type="transmembrane region" description="Helical" evidence="2">
    <location>
        <begin position="183"/>
        <end position="202"/>
    </location>
</feature>
<evidence type="ECO:0000256" key="1">
    <source>
        <dbReference type="SAM" id="MobiDB-lite"/>
    </source>
</evidence>
<gene>
    <name evidence="3" type="ORF">CC86DRAFT_403572</name>
</gene>
<feature type="transmembrane region" description="Helical" evidence="2">
    <location>
        <begin position="437"/>
        <end position="457"/>
    </location>
</feature>
<feature type="transmembrane region" description="Helical" evidence="2">
    <location>
        <begin position="302"/>
        <end position="318"/>
    </location>
</feature>
<feature type="transmembrane region" description="Helical" evidence="2">
    <location>
        <begin position="61"/>
        <end position="86"/>
    </location>
</feature>
<name>A0A6A7AAD9_9PLEO</name>
<dbReference type="Pfam" id="PF11915">
    <property type="entry name" value="DUF3433"/>
    <property type="match status" value="1"/>
</dbReference>
<evidence type="ECO:0000313" key="4">
    <source>
        <dbReference type="Proteomes" id="UP000799424"/>
    </source>
</evidence>
<feature type="transmembrane region" description="Helical" evidence="2">
    <location>
        <begin position="125"/>
        <end position="149"/>
    </location>
</feature>
<keyword evidence="2" id="KW-1133">Transmembrane helix</keyword>
<accession>A0A6A7AAD9</accession>
<dbReference type="Proteomes" id="UP000799424">
    <property type="component" value="Unassembled WGS sequence"/>
</dbReference>
<dbReference type="OrthoDB" id="3248909at2759"/>
<feature type="transmembrane region" description="Helical" evidence="2">
    <location>
        <begin position="272"/>
        <end position="296"/>
    </location>
</feature>
<proteinExistence type="predicted"/>
<keyword evidence="4" id="KW-1185">Reference proteome</keyword>
<sequence>MQYQPHDSWRPFVLRPGYLIFVALISIGLGAGMEYAYNHYKHSSLFTFHGDLHDLSLTQYFVWRMMIGLIIVAWSGFVACIDYELMRTAPFFRMARKEGLTGDEAFLRDSTSVLDFLRRPGTINLLVGISLVNGLLASIASTLQSIVFLSTNPPDTSLTGEAYADDAAARETHIVIRAVGSRGLTAIFLLEAVACLSLLIILHSKDSGLKQDPGGVSGITSLLIGSDIPDDPTDDLRKSRFRLENGSMKIRNRARHEDETQRLRSRLISPGWMCLATLLFGVFLCILVGVAGYTNLVWSMRRIPWLLVLFAVGYKLLWRQCDATFRVIEPFVHLRIGAASSVNLFVDYAGIPWIFLPFSALWHRHWTLFSLSILSILVQFLDVAVSATTDISGYIFVKSVTKVVDPGVPSRRALNPLDATVVTMAGNDSIRMLFHAVYIYCIVVLSLLSIMLGSLFIRESPRIWRSRLGDPVKLGVVLGWIINSDFLSSLKKMQEQRKELSLSQFNKQEPNQNWGLGRPQAGTGPAAAAAAAAHPKINKDNTQPEYDGATCC</sequence>
<dbReference type="PANTHER" id="PTHR37544">
    <property type="entry name" value="SPRAY-RELATED"/>
    <property type="match status" value="1"/>
</dbReference>
<dbReference type="PANTHER" id="PTHR37544:SF3">
    <property type="entry name" value="SPRAY"/>
    <property type="match status" value="1"/>
</dbReference>
<dbReference type="InterPro" id="IPR021840">
    <property type="entry name" value="DUF3433"/>
</dbReference>
<feature type="region of interest" description="Disordered" evidence="1">
    <location>
        <begin position="527"/>
        <end position="552"/>
    </location>
</feature>
<keyword evidence="2" id="KW-0472">Membrane</keyword>
<organism evidence="3 4">
    <name type="scientific">Ophiobolus disseminans</name>
    <dbReference type="NCBI Taxonomy" id="1469910"/>
    <lineage>
        <taxon>Eukaryota</taxon>
        <taxon>Fungi</taxon>
        <taxon>Dikarya</taxon>
        <taxon>Ascomycota</taxon>
        <taxon>Pezizomycotina</taxon>
        <taxon>Dothideomycetes</taxon>
        <taxon>Pleosporomycetidae</taxon>
        <taxon>Pleosporales</taxon>
        <taxon>Pleosporineae</taxon>
        <taxon>Phaeosphaeriaceae</taxon>
        <taxon>Ophiobolus</taxon>
    </lineage>
</organism>
<evidence type="ECO:0000256" key="2">
    <source>
        <dbReference type="SAM" id="Phobius"/>
    </source>
</evidence>
<dbReference type="EMBL" id="MU006220">
    <property type="protein sequence ID" value="KAF2830270.1"/>
    <property type="molecule type" value="Genomic_DNA"/>
</dbReference>
<dbReference type="AlphaFoldDB" id="A0A6A7AAD9"/>